<dbReference type="InterPro" id="IPR057626">
    <property type="entry name" value="S-S_Temptin"/>
</dbReference>
<evidence type="ECO:0000313" key="4">
    <source>
        <dbReference type="Proteomes" id="UP001164746"/>
    </source>
</evidence>
<reference evidence="3" key="1">
    <citation type="submission" date="2022-11" db="EMBL/GenBank/DDBJ databases">
        <title>Centuries of genome instability and evolution in soft-shell clam transmissible cancer (bioRxiv).</title>
        <authorList>
            <person name="Hart S.F.M."/>
            <person name="Yonemitsu M.A."/>
            <person name="Giersch R.M."/>
            <person name="Beal B.F."/>
            <person name="Arriagada G."/>
            <person name="Davis B.W."/>
            <person name="Ostrander E.A."/>
            <person name="Goff S.P."/>
            <person name="Metzger M.J."/>
        </authorList>
    </citation>
    <scope>NUCLEOTIDE SEQUENCE</scope>
    <source>
        <strain evidence="3">MELC-2E11</strain>
        <tissue evidence="3">Siphon/mantle</tissue>
    </source>
</reference>
<name>A0ABY7E4M8_MYAAR</name>
<dbReference type="InterPro" id="IPR055313">
    <property type="entry name" value="Temptin-like"/>
</dbReference>
<evidence type="ECO:0000313" key="3">
    <source>
        <dbReference type="EMBL" id="WAR04970.1"/>
    </source>
</evidence>
<sequence length="141" mass="15808">MNVLAFISFVCCSAVFGLPYYRDRIPNGHHVPNPCDGGATIWEAVGHYNPHYYTVDKNPFAQKDSDGDGATNGVELGDPTCIHWDHNNFCSCSDHQCLDRFISDRKQSLIKAATHFSGDQTIREAPLGKLCSKWWQYGLVK</sequence>
<keyword evidence="4" id="KW-1185">Reference proteome</keyword>
<gene>
    <name evidence="3" type="ORF">MAR_020339</name>
</gene>
<dbReference type="Proteomes" id="UP001164746">
    <property type="component" value="Chromosome 5"/>
</dbReference>
<organism evidence="3 4">
    <name type="scientific">Mya arenaria</name>
    <name type="common">Soft-shell clam</name>
    <dbReference type="NCBI Taxonomy" id="6604"/>
    <lineage>
        <taxon>Eukaryota</taxon>
        <taxon>Metazoa</taxon>
        <taxon>Spiralia</taxon>
        <taxon>Lophotrochozoa</taxon>
        <taxon>Mollusca</taxon>
        <taxon>Bivalvia</taxon>
        <taxon>Autobranchia</taxon>
        <taxon>Heteroconchia</taxon>
        <taxon>Euheterodonta</taxon>
        <taxon>Imparidentia</taxon>
        <taxon>Neoheterodontei</taxon>
        <taxon>Myida</taxon>
        <taxon>Myoidea</taxon>
        <taxon>Myidae</taxon>
        <taxon>Mya</taxon>
    </lineage>
</organism>
<keyword evidence="1" id="KW-0732">Signal</keyword>
<protein>
    <submittedName>
        <fullName evidence="3">TEMPT-like protein</fullName>
    </submittedName>
</protein>
<accession>A0ABY7E4M8</accession>
<dbReference type="PANTHER" id="PTHR34737">
    <property type="entry name" value="EF-HAND DOMAIN-CONTAINING PROTEIN"/>
    <property type="match status" value="1"/>
</dbReference>
<dbReference type="PANTHER" id="PTHR34737:SF2">
    <property type="entry name" value="EF-HAND DOMAIN-CONTAINING PROTEIN"/>
    <property type="match status" value="1"/>
</dbReference>
<evidence type="ECO:0000256" key="1">
    <source>
        <dbReference type="SAM" id="SignalP"/>
    </source>
</evidence>
<proteinExistence type="predicted"/>
<dbReference type="EMBL" id="CP111016">
    <property type="protein sequence ID" value="WAR04970.1"/>
    <property type="molecule type" value="Genomic_DNA"/>
</dbReference>
<feature type="signal peptide" evidence="1">
    <location>
        <begin position="1"/>
        <end position="17"/>
    </location>
</feature>
<evidence type="ECO:0000259" key="2">
    <source>
        <dbReference type="Pfam" id="PF24784"/>
    </source>
</evidence>
<feature type="chain" id="PRO_5045071962" evidence="1">
    <location>
        <begin position="18"/>
        <end position="141"/>
    </location>
</feature>
<dbReference type="Pfam" id="PF24784">
    <property type="entry name" value="Temptin_C"/>
    <property type="match status" value="1"/>
</dbReference>
<feature type="domain" description="Temptin Cys/Cys disulfide" evidence="2">
    <location>
        <begin position="60"/>
        <end position="87"/>
    </location>
</feature>